<evidence type="ECO:0000313" key="2">
    <source>
        <dbReference type="EMBL" id="KAE8731149.1"/>
    </source>
</evidence>
<proteinExistence type="predicted"/>
<feature type="region of interest" description="Disordered" evidence="1">
    <location>
        <begin position="1"/>
        <end position="33"/>
    </location>
</feature>
<sequence>MVKEIRDMAREAREIEKKESKNHDEEGDMLDEALNSTSKIRIEKEIGARLNMLEKKLNSKRESFPGSFIGLLDKDGEDAKGVKKFKFRGPEKISSNGAKGFSGLTNGSKSSYENGISKCEIKFHDSKQIDTELREVEKSHAKDVLLLRRGSLSFMQELKTEVEHVMPLPVGSLRAYKARLDEKCQTRVIELPHEQSLGLL</sequence>
<organism evidence="2 3">
    <name type="scientific">Hibiscus syriacus</name>
    <name type="common">Rose of Sharon</name>
    <dbReference type="NCBI Taxonomy" id="106335"/>
    <lineage>
        <taxon>Eukaryota</taxon>
        <taxon>Viridiplantae</taxon>
        <taxon>Streptophyta</taxon>
        <taxon>Embryophyta</taxon>
        <taxon>Tracheophyta</taxon>
        <taxon>Spermatophyta</taxon>
        <taxon>Magnoliopsida</taxon>
        <taxon>eudicotyledons</taxon>
        <taxon>Gunneridae</taxon>
        <taxon>Pentapetalae</taxon>
        <taxon>rosids</taxon>
        <taxon>malvids</taxon>
        <taxon>Malvales</taxon>
        <taxon>Malvaceae</taxon>
        <taxon>Malvoideae</taxon>
        <taxon>Hibiscus</taxon>
    </lineage>
</organism>
<dbReference type="EMBL" id="VEPZ02000196">
    <property type="protein sequence ID" value="KAE8731149.1"/>
    <property type="molecule type" value="Genomic_DNA"/>
</dbReference>
<keyword evidence="3" id="KW-1185">Reference proteome</keyword>
<comment type="caution">
    <text evidence="2">The sequence shown here is derived from an EMBL/GenBank/DDBJ whole genome shotgun (WGS) entry which is preliminary data.</text>
</comment>
<reference evidence="2" key="1">
    <citation type="submission" date="2019-09" db="EMBL/GenBank/DDBJ databases">
        <title>Draft genome information of white flower Hibiscus syriacus.</title>
        <authorList>
            <person name="Kim Y.-M."/>
        </authorList>
    </citation>
    <scope>NUCLEOTIDE SEQUENCE [LARGE SCALE GENOMIC DNA]</scope>
    <source>
        <strain evidence="2">YM2019G1</strain>
    </source>
</reference>
<protein>
    <submittedName>
        <fullName evidence="2">ARM repeat superfamily protein</fullName>
    </submittedName>
</protein>
<feature type="compositionally biased region" description="Basic and acidic residues" evidence="1">
    <location>
        <begin position="1"/>
        <end position="24"/>
    </location>
</feature>
<evidence type="ECO:0000313" key="3">
    <source>
        <dbReference type="Proteomes" id="UP000436088"/>
    </source>
</evidence>
<gene>
    <name evidence="2" type="ORF">F3Y22_tig00002840pilonHSYRG00469</name>
</gene>
<dbReference type="Proteomes" id="UP000436088">
    <property type="component" value="Unassembled WGS sequence"/>
</dbReference>
<dbReference type="AlphaFoldDB" id="A0A6A3CVD8"/>
<evidence type="ECO:0000256" key="1">
    <source>
        <dbReference type="SAM" id="MobiDB-lite"/>
    </source>
</evidence>
<accession>A0A6A3CVD8</accession>
<name>A0A6A3CVD8_HIBSY</name>